<keyword evidence="3" id="KW-0862">Zinc</keyword>
<gene>
    <name evidence="6" type="ORF">PNAL_LOCUS4589</name>
</gene>
<evidence type="ECO:0000313" key="6">
    <source>
        <dbReference type="EMBL" id="CAG8097327.1"/>
    </source>
</evidence>
<keyword evidence="4" id="KW-0456">Lyase</keyword>
<dbReference type="PANTHER" id="PTHR33337:SF39">
    <property type="entry name" value="DUF636 DOMAIN PROTEIN (AFU_ORTHOLOGUE AFUA_6G11530)"/>
    <property type="match status" value="1"/>
</dbReference>
<dbReference type="InterPro" id="IPR006913">
    <property type="entry name" value="CENP-V/GFA"/>
</dbReference>
<dbReference type="Gene3D" id="3.90.1590.10">
    <property type="entry name" value="glutathione-dependent formaldehyde- activating enzyme (gfa)"/>
    <property type="match status" value="1"/>
</dbReference>
<evidence type="ECO:0000313" key="7">
    <source>
        <dbReference type="Proteomes" id="UP001153461"/>
    </source>
</evidence>
<organism evidence="6 7">
    <name type="scientific">Penicillium nalgiovense</name>
    <dbReference type="NCBI Taxonomy" id="60175"/>
    <lineage>
        <taxon>Eukaryota</taxon>
        <taxon>Fungi</taxon>
        <taxon>Dikarya</taxon>
        <taxon>Ascomycota</taxon>
        <taxon>Pezizomycotina</taxon>
        <taxon>Eurotiomycetes</taxon>
        <taxon>Eurotiomycetidae</taxon>
        <taxon>Eurotiales</taxon>
        <taxon>Aspergillaceae</taxon>
        <taxon>Penicillium</taxon>
    </lineage>
</organism>
<proteinExistence type="inferred from homology"/>
<sequence length="166" mass="18571">MHPSSLIKQGLEEPNIILSATMSDSKIKGSCVCEKIHYELTGQPITNIICHCDTCRKITGSVFMANSMYMKENFKIIAGEDVLKVYDDKPPGSKNTIHRHFCSNCSSPIYTTSTGNPEYESALTVTSGTMDLGTDSWKPSMEVFCMRRRGFISPFEETDKHEKAPF</sequence>
<dbReference type="OrthoDB" id="406544at2759"/>
<dbReference type="Pfam" id="PF04828">
    <property type="entry name" value="GFA"/>
    <property type="match status" value="1"/>
</dbReference>
<dbReference type="GO" id="GO:0016846">
    <property type="term" value="F:carbon-sulfur lyase activity"/>
    <property type="evidence" value="ECO:0007669"/>
    <property type="project" value="InterPro"/>
</dbReference>
<comment type="caution">
    <text evidence="6">The sequence shown here is derived from an EMBL/GenBank/DDBJ whole genome shotgun (WGS) entry which is preliminary data.</text>
</comment>
<evidence type="ECO:0000256" key="4">
    <source>
        <dbReference type="ARBA" id="ARBA00023239"/>
    </source>
</evidence>
<evidence type="ECO:0000256" key="3">
    <source>
        <dbReference type="ARBA" id="ARBA00022833"/>
    </source>
</evidence>
<reference evidence="6" key="1">
    <citation type="submission" date="2021-07" db="EMBL/GenBank/DDBJ databases">
        <authorList>
            <person name="Branca A.L. A."/>
        </authorList>
    </citation>
    <scope>NUCLEOTIDE SEQUENCE</scope>
</reference>
<evidence type="ECO:0000256" key="2">
    <source>
        <dbReference type="ARBA" id="ARBA00022723"/>
    </source>
</evidence>
<dbReference type="InterPro" id="IPR011057">
    <property type="entry name" value="Mss4-like_sf"/>
</dbReference>
<name>A0A9W4HRH3_PENNA</name>
<dbReference type="PANTHER" id="PTHR33337">
    <property type="entry name" value="GFA DOMAIN-CONTAINING PROTEIN"/>
    <property type="match status" value="1"/>
</dbReference>
<evidence type="ECO:0000256" key="1">
    <source>
        <dbReference type="ARBA" id="ARBA00005495"/>
    </source>
</evidence>
<feature type="domain" description="CENP-V/GFA" evidence="5">
    <location>
        <begin position="27"/>
        <end position="138"/>
    </location>
</feature>
<keyword evidence="2" id="KW-0479">Metal-binding</keyword>
<dbReference type="AlphaFoldDB" id="A0A9W4HRH3"/>
<dbReference type="Proteomes" id="UP001153461">
    <property type="component" value="Unassembled WGS sequence"/>
</dbReference>
<protein>
    <recommendedName>
        <fullName evidence="5">CENP-V/GFA domain-containing protein</fullName>
    </recommendedName>
</protein>
<accession>A0A9W4HRH3</accession>
<dbReference type="SUPFAM" id="SSF51316">
    <property type="entry name" value="Mss4-like"/>
    <property type="match status" value="1"/>
</dbReference>
<dbReference type="GO" id="GO:0046872">
    <property type="term" value="F:metal ion binding"/>
    <property type="evidence" value="ECO:0007669"/>
    <property type="project" value="UniProtKB-KW"/>
</dbReference>
<comment type="similarity">
    <text evidence="1">Belongs to the Gfa family.</text>
</comment>
<dbReference type="PROSITE" id="PS51891">
    <property type="entry name" value="CENP_V_GFA"/>
    <property type="match status" value="1"/>
</dbReference>
<evidence type="ECO:0000259" key="5">
    <source>
        <dbReference type="PROSITE" id="PS51891"/>
    </source>
</evidence>
<dbReference type="EMBL" id="CAJVNV010000180">
    <property type="protein sequence ID" value="CAG8097327.1"/>
    <property type="molecule type" value="Genomic_DNA"/>
</dbReference>